<feature type="non-terminal residue" evidence="2">
    <location>
        <position position="1"/>
    </location>
</feature>
<dbReference type="EMBL" id="REGN01010175">
    <property type="protein sequence ID" value="RMZ99545.1"/>
    <property type="molecule type" value="Genomic_DNA"/>
</dbReference>
<dbReference type="AlphaFoldDB" id="A0A3M7PK87"/>
<accession>A0A3M7PK87</accession>
<evidence type="ECO:0000313" key="2">
    <source>
        <dbReference type="EMBL" id="RMZ99545.1"/>
    </source>
</evidence>
<feature type="region of interest" description="Disordered" evidence="1">
    <location>
        <begin position="1"/>
        <end position="27"/>
    </location>
</feature>
<reference evidence="2 3" key="1">
    <citation type="journal article" date="2018" name="Sci. Rep.">
        <title>Genomic signatures of local adaptation to the degree of environmental predictability in rotifers.</title>
        <authorList>
            <person name="Franch-Gras L."/>
            <person name="Hahn C."/>
            <person name="Garcia-Roger E.M."/>
            <person name="Carmona M.J."/>
            <person name="Serra M."/>
            <person name="Gomez A."/>
        </authorList>
    </citation>
    <scope>NUCLEOTIDE SEQUENCE [LARGE SCALE GENOMIC DNA]</scope>
    <source>
        <strain evidence="2">HYR1</strain>
    </source>
</reference>
<keyword evidence="3" id="KW-1185">Reference proteome</keyword>
<proteinExistence type="predicted"/>
<gene>
    <name evidence="2" type="ORF">BpHYR1_009242</name>
</gene>
<protein>
    <submittedName>
        <fullName evidence="2">Uncharacterized protein</fullName>
    </submittedName>
</protein>
<sequence>SSSGPSAPSIPSGAKRTRQDATYAVFQ</sequence>
<dbReference type="Proteomes" id="UP000276133">
    <property type="component" value="Unassembled WGS sequence"/>
</dbReference>
<evidence type="ECO:0000313" key="3">
    <source>
        <dbReference type="Proteomes" id="UP000276133"/>
    </source>
</evidence>
<name>A0A3M7PK87_BRAPC</name>
<evidence type="ECO:0000256" key="1">
    <source>
        <dbReference type="SAM" id="MobiDB-lite"/>
    </source>
</evidence>
<feature type="compositionally biased region" description="Low complexity" evidence="1">
    <location>
        <begin position="1"/>
        <end position="14"/>
    </location>
</feature>
<comment type="caution">
    <text evidence="2">The sequence shown here is derived from an EMBL/GenBank/DDBJ whole genome shotgun (WGS) entry which is preliminary data.</text>
</comment>
<organism evidence="2 3">
    <name type="scientific">Brachionus plicatilis</name>
    <name type="common">Marine rotifer</name>
    <name type="synonym">Brachionus muelleri</name>
    <dbReference type="NCBI Taxonomy" id="10195"/>
    <lineage>
        <taxon>Eukaryota</taxon>
        <taxon>Metazoa</taxon>
        <taxon>Spiralia</taxon>
        <taxon>Gnathifera</taxon>
        <taxon>Rotifera</taxon>
        <taxon>Eurotatoria</taxon>
        <taxon>Monogononta</taxon>
        <taxon>Pseudotrocha</taxon>
        <taxon>Ploima</taxon>
        <taxon>Brachionidae</taxon>
        <taxon>Brachionus</taxon>
    </lineage>
</organism>